<dbReference type="NCBIfam" id="NF038262">
    <property type="entry name" value="SiaB_fam_kinase"/>
    <property type="match status" value="1"/>
</dbReference>
<dbReference type="Proteomes" id="UP000016587">
    <property type="component" value="Chromosome"/>
</dbReference>
<dbReference type="STRING" id="1121448.DGI_0618"/>
<dbReference type="PATRIC" id="fig|1121448.10.peg.619"/>
<accession>T2G7F6</accession>
<dbReference type="HOGENOM" id="CLU_117549_1_0_7"/>
<dbReference type="EMBL" id="CP006585">
    <property type="protein sequence ID" value="AGW12525.1"/>
    <property type="molecule type" value="Genomic_DNA"/>
</dbReference>
<protein>
    <submittedName>
        <fullName evidence="1">Uncharacterized protein</fullName>
    </submittedName>
</protein>
<dbReference type="Pfam" id="PF19788">
    <property type="entry name" value="DUF6272"/>
    <property type="match status" value="1"/>
</dbReference>
<dbReference type="KEGG" id="dgg:DGI_0618"/>
<dbReference type="OrthoDB" id="5365713at2"/>
<evidence type="ECO:0000313" key="2">
    <source>
        <dbReference type="Proteomes" id="UP000016587"/>
    </source>
</evidence>
<reference evidence="2" key="2">
    <citation type="submission" date="2013-07" db="EMBL/GenBank/DDBJ databases">
        <authorList>
            <person name="Morais-Silva F.O."/>
            <person name="Rezende A.M."/>
            <person name="Pimentel C."/>
            <person name="Resende D.M."/>
            <person name="Santos C.I."/>
            <person name="Clemente C."/>
            <person name="de Oliveira L.M."/>
            <person name="da Silva S.M."/>
            <person name="Costa D.A."/>
            <person name="Varela-Raposo A."/>
            <person name="Horacio E.C.A."/>
            <person name="Matos M."/>
            <person name="Flores O."/>
            <person name="Ruiz J.C."/>
            <person name="Rodrigues-Pousada C."/>
        </authorList>
    </citation>
    <scope>NUCLEOTIDE SEQUENCE [LARGE SCALE GENOMIC DNA]</scope>
    <source>
        <strain evidence="2">ATCC 19364 / DSM 1382 / NCIMB 9332 / VKM B-1759</strain>
    </source>
</reference>
<dbReference type="eggNOG" id="ENOG502ZAGN">
    <property type="taxonomic scope" value="Bacteria"/>
</dbReference>
<organism evidence="1 2">
    <name type="scientific">Megalodesulfovibrio gigas (strain ATCC 19364 / DSM 1382 / NCIMB 9332 / VKM B-1759)</name>
    <name type="common">Desulfovibrio gigas</name>
    <dbReference type="NCBI Taxonomy" id="1121448"/>
    <lineage>
        <taxon>Bacteria</taxon>
        <taxon>Pseudomonadati</taxon>
        <taxon>Thermodesulfobacteriota</taxon>
        <taxon>Desulfovibrionia</taxon>
        <taxon>Desulfovibrionales</taxon>
        <taxon>Desulfovibrionaceae</taxon>
        <taxon>Megalodesulfovibrio</taxon>
    </lineage>
</organism>
<dbReference type="RefSeq" id="WP_021759190.1">
    <property type="nucleotide sequence ID" value="NC_022444.1"/>
</dbReference>
<sequence>MNQTCIATFPAVLQDLHEFYESLKREGILFCYSGPTSQSLVEGIGDLLRQRMAVEEAGMAVTHNIFAIFIEQMQNILHYSAETMPQREQGGVEEMRHGVVVVGREAEADRRFFVLCGNYIQQEKGRMLADRLDAMRSMTKDELKTLYKEMRRQEPTTEDSKGAGLGFLEMARKASRPLDYCIADIAEGLSFFSVKAVG</sequence>
<name>T2G7F6_MEGG1</name>
<gene>
    <name evidence="1" type="ORF">DGI_0618</name>
</gene>
<dbReference type="AlphaFoldDB" id="T2G7F6"/>
<dbReference type="InterPro" id="IPR046239">
    <property type="entry name" value="DUF6272"/>
</dbReference>
<evidence type="ECO:0000313" key="1">
    <source>
        <dbReference type="EMBL" id="AGW12525.1"/>
    </source>
</evidence>
<reference evidence="1 2" key="1">
    <citation type="journal article" date="2013" name="J. Bacteriol.">
        <title>Roles of HynAB and Ech, the only two hydrogenases found in the model sulfate reducer Desulfovibrio gigas.</title>
        <authorList>
            <person name="Morais-Silva F.O."/>
            <person name="Santos C.I."/>
            <person name="Rodrigues R."/>
            <person name="Pereira I.A."/>
            <person name="Rodrigues-Pousada C."/>
        </authorList>
    </citation>
    <scope>NUCLEOTIDE SEQUENCE [LARGE SCALE GENOMIC DNA]</scope>
    <source>
        <strain evidence="2">ATCC 19364 / DSM 1382 / NCIMB 9332 / VKM B-1759</strain>
    </source>
</reference>
<keyword evidence="2" id="KW-1185">Reference proteome</keyword>
<proteinExistence type="predicted"/>